<organism evidence="1 2">
    <name type="scientific">Rubrivivax benzoatilyticus</name>
    <dbReference type="NCBI Taxonomy" id="316997"/>
    <lineage>
        <taxon>Bacteria</taxon>
        <taxon>Pseudomonadati</taxon>
        <taxon>Pseudomonadota</taxon>
        <taxon>Betaproteobacteria</taxon>
        <taxon>Burkholderiales</taxon>
        <taxon>Sphaerotilaceae</taxon>
        <taxon>Rubrivivax</taxon>
    </lineage>
</organism>
<comment type="caution">
    <text evidence="1">The sequence shown here is derived from an EMBL/GenBank/DDBJ whole genome shotgun (WGS) entry which is preliminary data.</text>
</comment>
<proteinExistence type="predicted"/>
<accession>A0ABX0I328</accession>
<name>A0ABX0I328_9BURK</name>
<dbReference type="RefSeq" id="WP_138938769.1">
    <property type="nucleotide sequence ID" value="NZ_JAAOCD010000018.1"/>
</dbReference>
<dbReference type="Proteomes" id="UP000802098">
    <property type="component" value="Unassembled WGS sequence"/>
</dbReference>
<sequence>MASPLEDLDELTLRCRDERARLYISEAVSSYRAGAFRSAIVATWIAVCFDVIEKLRELSLAGDKEAEKFVQDLDTTRRTGDVTRALKFERELLDIAKDKFELISPLEYIDLERLQADRNRCAHPSLTSDDKAYTPSAELARLHLHSAVTHLLQHPPAQGKYALDRLTQEIDSEYFPSTAKDARVAFASGPLRRPRESLVRNLVLVLTKSLLKDKPDYKRRMRLTAALTAVRELHPVPASATLAERLSHLFRAVPDKELLSATSFLQYVVDCWQYLEADVRQRLQNYVTDLPADDLDSLEFYLQYTPLQTQARHRVAVATKKELSQAMFWDMPSEVADKFISIYLESASFDDANAWAKQMFVHTGDFKPDHVRRIIAGAAKNSQVTGSFQFTSLLNTLRGKNKLPADEFERLLRENGLEEFALPA</sequence>
<dbReference type="EMBL" id="JAAOCD010000018">
    <property type="protein sequence ID" value="NHL00505.1"/>
    <property type="molecule type" value="Genomic_DNA"/>
</dbReference>
<protein>
    <submittedName>
        <fullName evidence="1">Uncharacterized protein</fullName>
    </submittedName>
</protein>
<reference evidence="1 2" key="1">
    <citation type="submission" date="2020-03" db="EMBL/GenBank/DDBJ databases">
        <title>Rubrivivax benzoatilyticus JA2 (sequenced after 10 years sub-culturing).</title>
        <authorList>
            <person name="Gupta D."/>
            <person name="Chintalapati S."/>
            <person name="Chintalapati V.R."/>
        </authorList>
    </citation>
    <scope>NUCLEOTIDE SEQUENCE [LARGE SCALE GENOMIC DNA]</scope>
    <source>
        <strain evidence="1 2">JA2-Mal</strain>
    </source>
</reference>
<evidence type="ECO:0000313" key="2">
    <source>
        <dbReference type="Proteomes" id="UP000802098"/>
    </source>
</evidence>
<evidence type="ECO:0000313" key="1">
    <source>
        <dbReference type="EMBL" id="NHL00505.1"/>
    </source>
</evidence>
<gene>
    <name evidence="1" type="ORF">G7087_19210</name>
</gene>
<keyword evidence="2" id="KW-1185">Reference proteome</keyword>